<comment type="caution">
    <text evidence="12">The sequence shown here is derived from an EMBL/GenBank/DDBJ whole genome shotgun (WGS) entry which is preliminary data.</text>
</comment>
<name>A0AAQ4E5J6_AMBAM</name>
<evidence type="ECO:0000256" key="10">
    <source>
        <dbReference type="SAM" id="MobiDB-lite"/>
    </source>
</evidence>
<protein>
    <recommendedName>
        <fullName evidence="2">valine--tRNA ligase</fullName>
        <ecNumber evidence="2">6.1.1.9</ecNumber>
    </recommendedName>
    <alternativeName>
        <fullName evidence="8">Valyl-tRNA synthetase</fullName>
    </alternativeName>
</protein>
<dbReference type="InterPro" id="IPR002300">
    <property type="entry name" value="aa-tRNA-synth_Ia"/>
</dbReference>
<feature type="compositionally biased region" description="Basic and acidic residues" evidence="10">
    <location>
        <begin position="29"/>
        <end position="48"/>
    </location>
</feature>
<evidence type="ECO:0000256" key="8">
    <source>
        <dbReference type="ARBA" id="ARBA00029936"/>
    </source>
</evidence>
<dbReference type="FunFam" id="3.40.50.620:FF:000020">
    <property type="entry name" value="Valine--tRNA ligase, mitochondrial"/>
    <property type="match status" value="1"/>
</dbReference>
<evidence type="ECO:0000256" key="9">
    <source>
        <dbReference type="ARBA" id="ARBA00047552"/>
    </source>
</evidence>
<evidence type="ECO:0000256" key="6">
    <source>
        <dbReference type="ARBA" id="ARBA00022917"/>
    </source>
</evidence>
<dbReference type="PROSITE" id="PS00178">
    <property type="entry name" value="AA_TRNA_LIGASE_I"/>
    <property type="match status" value="1"/>
</dbReference>
<dbReference type="SUPFAM" id="SSF52374">
    <property type="entry name" value="Nucleotidylyl transferase"/>
    <property type="match status" value="1"/>
</dbReference>
<keyword evidence="13" id="KW-1185">Reference proteome</keyword>
<evidence type="ECO:0000256" key="7">
    <source>
        <dbReference type="ARBA" id="ARBA00023146"/>
    </source>
</evidence>
<dbReference type="EC" id="6.1.1.9" evidence="2"/>
<dbReference type="InterPro" id="IPR001412">
    <property type="entry name" value="aa-tRNA-synth_I_CS"/>
</dbReference>
<keyword evidence="4" id="KW-0547">Nucleotide-binding</keyword>
<dbReference type="PANTHER" id="PTHR11946">
    <property type="entry name" value="VALYL-TRNA SYNTHETASES"/>
    <property type="match status" value="1"/>
</dbReference>
<dbReference type="InterPro" id="IPR014729">
    <property type="entry name" value="Rossmann-like_a/b/a_fold"/>
</dbReference>
<dbReference type="EMBL" id="JARKHS020021803">
    <property type="protein sequence ID" value="KAK8769977.1"/>
    <property type="molecule type" value="Genomic_DNA"/>
</dbReference>
<evidence type="ECO:0000313" key="13">
    <source>
        <dbReference type="Proteomes" id="UP001321473"/>
    </source>
</evidence>
<proteinExistence type="inferred from homology"/>
<feature type="domain" description="Aminoacyl-tRNA synthetase class Ia" evidence="11">
    <location>
        <begin position="98"/>
        <end position="283"/>
    </location>
</feature>
<feature type="compositionally biased region" description="Polar residues" evidence="10">
    <location>
        <begin position="1"/>
        <end position="10"/>
    </location>
</feature>
<dbReference type="GO" id="GO:0005524">
    <property type="term" value="F:ATP binding"/>
    <property type="evidence" value="ECO:0007669"/>
    <property type="project" value="UniProtKB-KW"/>
</dbReference>
<evidence type="ECO:0000256" key="4">
    <source>
        <dbReference type="ARBA" id="ARBA00022741"/>
    </source>
</evidence>
<evidence type="ECO:0000313" key="12">
    <source>
        <dbReference type="EMBL" id="KAK8769977.1"/>
    </source>
</evidence>
<reference evidence="12 13" key="1">
    <citation type="journal article" date="2023" name="Arcadia Sci">
        <title>De novo assembly of a long-read Amblyomma americanum tick genome.</title>
        <authorList>
            <person name="Chou S."/>
            <person name="Poskanzer K.E."/>
            <person name="Rollins M."/>
            <person name="Thuy-Boun P.S."/>
        </authorList>
    </citation>
    <scope>NUCLEOTIDE SEQUENCE [LARGE SCALE GENOMIC DNA]</scope>
    <source>
        <strain evidence="12">F_SG_1</strain>
        <tissue evidence="12">Salivary glands</tissue>
    </source>
</reference>
<dbReference type="GO" id="GO:0005829">
    <property type="term" value="C:cytosol"/>
    <property type="evidence" value="ECO:0007669"/>
    <property type="project" value="TreeGrafter"/>
</dbReference>
<keyword evidence="6" id="KW-0648">Protein biosynthesis</keyword>
<keyword evidence="5" id="KW-0067">ATP-binding</keyword>
<keyword evidence="7" id="KW-0030">Aminoacyl-tRNA synthetase</keyword>
<gene>
    <name evidence="12" type="ORF">V5799_013561</name>
</gene>
<evidence type="ECO:0000256" key="5">
    <source>
        <dbReference type="ARBA" id="ARBA00022840"/>
    </source>
</evidence>
<dbReference type="InterPro" id="IPR002303">
    <property type="entry name" value="Valyl-tRNA_ligase"/>
</dbReference>
<dbReference type="Pfam" id="PF00133">
    <property type="entry name" value="tRNA-synt_1"/>
    <property type="match status" value="1"/>
</dbReference>
<evidence type="ECO:0000256" key="1">
    <source>
        <dbReference type="ARBA" id="ARBA00005594"/>
    </source>
</evidence>
<comment type="similarity">
    <text evidence="1">Belongs to the class-I aminoacyl-tRNA synthetase family.</text>
</comment>
<comment type="catalytic activity">
    <reaction evidence="9">
        <text>tRNA(Val) + L-valine + ATP = L-valyl-tRNA(Val) + AMP + diphosphate</text>
        <dbReference type="Rhea" id="RHEA:10704"/>
        <dbReference type="Rhea" id="RHEA-COMP:9672"/>
        <dbReference type="Rhea" id="RHEA-COMP:9708"/>
        <dbReference type="ChEBI" id="CHEBI:30616"/>
        <dbReference type="ChEBI" id="CHEBI:33019"/>
        <dbReference type="ChEBI" id="CHEBI:57762"/>
        <dbReference type="ChEBI" id="CHEBI:78442"/>
        <dbReference type="ChEBI" id="CHEBI:78537"/>
        <dbReference type="ChEBI" id="CHEBI:456215"/>
        <dbReference type="EC" id="6.1.1.9"/>
    </reaction>
</comment>
<keyword evidence="3" id="KW-0436">Ligase</keyword>
<dbReference type="PANTHER" id="PTHR11946:SF109">
    <property type="entry name" value="VALINE--TRNA LIGASE"/>
    <property type="match status" value="1"/>
</dbReference>
<dbReference type="GO" id="GO:0006438">
    <property type="term" value="P:valyl-tRNA aminoacylation"/>
    <property type="evidence" value="ECO:0007669"/>
    <property type="project" value="InterPro"/>
</dbReference>
<accession>A0AAQ4E5J6</accession>
<dbReference type="Gene3D" id="3.40.50.620">
    <property type="entry name" value="HUPs"/>
    <property type="match status" value="1"/>
</dbReference>
<sequence length="337" mass="38360">MPQDVNSAANDNDGVGQGGEPGQKSAVQLKKEAKKKEKLEKFKQKQEKLQQPNTGKKPKEKKEKQVITYDKSTAPGEKKDISGPMPDAYSPRYVEAAWYAWWEKSQFFKPEYGGRDPLVENPKGRFVMVIPPPNVTGSLHLGHALTSAVEDAITRWHRMKGRTTLWNPGCDHAGIATQVVVEKKLWRETSKTRHDIGREAFVQQVWKWKEEKGDRIYQQLRMMGCSVDFDRATFTMEPKMSKAVTEAFVRLHDQGLIYRCNRLINWSCTLRSAISDIEVDKRELPGRTLLPVPGYKDKVEFGVLISFAYKVEGSGQCAFFFFKDALRILACSAANVW</sequence>
<evidence type="ECO:0000256" key="3">
    <source>
        <dbReference type="ARBA" id="ARBA00022598"/>
    </source>
</evidence>
<feature type="region of interest" description="Disordered" evidence="10">
    <location>
        <begin position="1"/>
        <end position="87"/>
    </location>
</feature>
<dbReference type="Proteomes" id="UP001321473">
    <property type="component" value="Unassembled WGS sequence"/>
</dbReference>
<dbReference type="GO" id="GO:0004832">
    <property type="term" value="F:valine-tRNA ligase activity"/>
    <property type="evidence" value="ECO:0007669"/>
    <property type="project" value="UniProtKB-EC"/>
</dbReference>
<organism evidence="12 13">
    <name type="scientific">Amblyomma americanum</name>
    <name type="common">Lone star tick</name>
    <dbReference type="NCBI Taxonomy" id="6943"/>
    <lineage>
        <taxon>Eukaryota</taxon>
        <taxon>Metazoa</taxon>
        <taxon>Ecdysozoa</taxon>
        <taxon>Arthropoda</taxon>
        <taxon>Chelicerata</taxon>
        <taxon>Arachnida</taxon>
        <taxon>Acari</taxon>
        <taxon>Parasitiformes</taxon>
        <taxon>Ixodida</taxon>
        <taxon>Ixodoidea</taxon>
        <taxon>Ixodidae</taxon>
        <taxon>Amblyomminae</taxon>
        <taxon>Amblyomma</taxon>
    </lineage>
</organism>
<evidence type="ECO:0000259" key="11">
    <source>
        <dbReference type="Pfam" id="PF00133"/>
    </source>
</evidence>
<dbReference type="AlphaFoldDB" id="A0AAQ4E5J6"/>
<evidence type="ECO:0000256" key="2">
    <source>
        <dbReference type="ARBA" id="ARBA00013169"/>
    </source>
</evidence>